<evidence type="ECO:0000259" key="1">
    <source>
        <dbReference type="PROSITE" id="PS51186"/>
    </source>
</evidence>
<dbReference type="Proteomes" id="UP001500556">
    <property type="component" value="Unassembled WGS sequence"/>
</dbReference>
<dbReference type="SUPFAM" id="SSF55729">
    <property type="entry name" value="Acyl-CoA N-acyltransferases (Nat)"/>
    <property type="match status" value="1"/>
</dbReference>
<evidence type="ECO:0000313" key="3">
    <source>
        <dbReference type="Proteomes" id="UP001500556"/>
    </source>
</evidence>
<dbReference type="InterPro" id="IPR016181">
    <property type="entry name" value="Acyl_CoA_acyltransferase"/>
</dbReference>
<name>A0ABP8YAV4_9MICO</name>
<protein>
    <recommendedName>
        <fullName evidence="1">N-acetyltransferase domain-containing protein</fullName>
    </recommendedName>
</protein>
<accession>A0ABP8YAV4</accession>
<dbReference type="PROSITE" id="PS51186">
    <property type="entry name" value="GNAT"/>
    <property type="match status" value="1"/>
</dbReference>
<feature type="domain" description="N-acetyltransferase" evidence="1">
    <location>
        <begin position="141"/>
        <end position="281"/>
    </location>
</feature>
<sequence length="281" mass="29637">MDEGTPATSATAAFGDAETAEAEFMFALESGAPSEVKKALGISTTRVAGGVALAMRDDPAGGYWNKALGLGVTEPVTAQVLDTVLDFYRDSGSGVACIQVAPQALPEDWDDLCATRGITAGNSWVKLGRDASPAPAATTDLRIGPVTPAAARAWGEVYCVGFGMPVGPLADMVAAVLDDPAFHPLAAWDGEEVVAGANLYLVDGLASFCGAATLERARGRGAQSTFFHRRVELAREAGVRLMVAETWAEGEGQHNPSLHNMRRAGFRDLYTRRNWVWRAPG</sequence>
<keyword evidence="3" id="KW-1185">Reference proteome</keyword>
<dbReference type="Gene3D" id="3.40.630.30">
    <property type="match status" value="1"/>
</dbReference>
<organism evidence="2 3">
    <name type="scientific">Pedococcus ginsenosidimutans</name>
    <dbReference type="NCBI Taxonomy" id="490570"/>
    <lineage>
        <taxon>Bacteria</taxon>
        <taxon>Bacillati</taxon>
        <taxon>Actinomycetota</taxon>
        <taxon>Actinomycetes</taxon>
        <taxon>Micrococcales</taxon>
        <taxon>Intrasporangiaceae</taxon>
        <taxon>Pedococcus</taxon>
    </lineage>
</organism>
<evidence type="ECO:0000313" key="2">
    <source>
        <dbReference type="EMBL" id="GAA4724108.1"/>
    </source>
</evidence>
<gene>
    <name evidence="2" type="ORF">GCM10025782_22620</name>
</gene>
<dbReference type="EMBL" id="BAABLO010000011">
    <property type="protein sequence ID" value="GAA4724108.1"/>
    <property type="molecule type" value="Genomic_DNA"/>
</dbReference>
<comment type="caution">
    <text evidence="2">The sequence shown here is derived from an EMBL/GenBank/DDBJ whole genome shotgun (WGS) entry which is preliminary data.</text>
</comment>
<dbReference type="RefSeq" id="WP_345503364.1">
    <property type="nucleotide sequence ID" value="NZ_BAABLO010000011.1"/>
</dbReference>
<dbReference type="InterPro" id="IPR000182">
    <property type="entry name" value="GNAT_dom"/>
</dbReference>
<reference evidence="3" key="1">
    <citation type="journal article" date="2019" name="Int. J. Syst. Evol. Microbiol.">
        <title>The Global Catalogue of Microorganisms (GCM) 10K type strain sequencing project: providing services to taxonomists for standard genome sequencing and annotation.</title>
        <authorList>
            <consortium name="The Broad Institute Genomics Platform"/>
            <consortium name="The Broad Institute Genome Sequencing Center for Infectious Disease"/>
            <person name="Wu L."/>
            <person name="Ma J."/>
        </authorList>
    </citation>
    <scope>NUCLEOTIDE SEQUENCE [LARGE SCALE GENOMIC DNA]</scope>
    <source>
        <strain evidence="3">JCM 18961</strain>
    </source>
</reference>
<proteinExistence type="predicted"/>